<dbReference type="EMBL" id="FMPG01000003">
    <property type="protein sequence ID" value="SCS79840.1"/>
    <property type="molecule type" value="Genomic_DNA"/>
</dbReference>
<keyword evidence="9" id="KW-0472">Membrane</keyword>
<feature type="transmembrane region" description="Helical" evidence="9">
    <location>
        <begin position="21"/>
        <end position="43"/>
    </location>
</feature>
<evidence type="ECO:0000256" key="2">
    <source>
        <dbReference type="ARBA" id="ARBA00022512"/>
    </source>
</evidence>
<dbReference type="Gene3D" id="1.20.1270.90">
    <property type="entry name" value="AF1782-like"/>
    <property type="match status" value="10"/>
</dbReference>
<comment type="subcellular location">
    <subcellularLocation>
        <location evidence="1">Secreted</location>
        <location evidence="1">Cell wall</location>
        <topology evidence="1">Peptidoglycan-anchor</topology>
    </subcellularLocation>
</comment>
<proteinExistence type="predicted"/>
<keyword evidence="5" id="KW-0677">Repeat</keyword>
<evidence type="ECO:0000313" key="12">
    <source>
        <dbReference type="Proteomes" id="UP000095768"/>
    </source>
</evidence>
<feature type="compositionally biased region" description="Basic and acidic residues" evidence="8">
    <location>
        <begin position="164"/>
        <end position="180"/>
    </location>
</feature>
<gene>
    <name evidence="11" type="primary">pls_3</name>
    <name evidence="11" type="ORF">SAMEA2297795_01180</name>
</gene>
<keyword evidence="6" id="KW-0572">Peptidoglycan-anchor</keyword>
<keyword evidence="3" id="KW-0964">Secreted</keyword>
<dbReference type="Gene3D" id="1.20.120.1850">
    <property type="entry name" value="Ebh helix bundles repeating unit (S and A modules)"/>
    <property type="match status" value="1"/>
</dbReference>
<evidence type="ECO:0000256" key="4">
    <source>
        <dbReference type="ARBA" id="ARBA00022729"/>
    </source>
</evidence>
<evidence type="ECO:0000256" key="3">
    <source>
        <dbReference type="ARBA" id="ARBA00022525"/>
    </source>
</evidence>
<feature type="coiled-coil region" evidence="7">
    <location>
        <begin position="2779"/>
        <end position="2822"/>
    </location>
</feature>
<keyword evidence="2" id="KW-0134">Cell wall</keyword>
<feature type="domain" description="Gram-positive cocci surface proteins LPxTG" evidence="10">
    <location>
        <begin position="3146"/>
        <end position="3182"/>
    </location>
</feature>
<keyword evidence="9" id="KW-1133">Transmembrane helix</keyword>
<dbReference type="Pfam" id="PF04650">
    <property type="entry name" value="YSIRK_signal"/>
    <property type="match status" value="1"/>
</dbReference>
<evidence type="ECO:0000256" key="5">
    <source>
        <dbReference type="ARBA" id="ARBA00022737"/>
    </source>
</evidence>
<evidence type="ECO:0000259" key="10">
    <source>
        <dbReference type="PROSITE" id="PS50847"/>
    </source>
</evidence>
<reference evidence="11 12" key="1">
    <citation type="submission" date="2016-09" db="EMBL/GenBank/DDBJ databases">
        <authorList>
            <consortium name="Pathogen Informatics"/>
        </authorList>
    </citation>
    <scope>NUCLEOTIDE SEQUENCE [LARGE SCALE GENOMIC DNA]</scope>
    <source>
        <strain evidence="11 12">82B</strain>
    </source>
</reference>
<dbReference type="InterPro" id="IPR019931">
    <property type="entry name" value="LPXTG_anchor"/>
</dbReference>
<keyword evidence="7" id="KW-0175">Coiled coil</keyword>
<feature type="compositionally biased region" description="Basic and acidic residues" evidence="8">
    <location>
        <begin position="82"/>
        <end position="93"/>
    </location>
</feature>
<feature type="compositionally biased region" description="Polar residues" evidence="8">
    <location>
        <begin position="3033"/>
        <end position="3089"/>
    </location>
</feature>
<protein>
    <submittedName>
        <fullName evidence="11">Putative cell wall-anchored protein</fullName>
    </submittedName>
</protein>
<feature type="coiled-coil region" evidence="7">
    <location>
        <begin position="2367"/>
        <end position="2399"/>
    </location>
</feature>
<dbReference type="PROSITE" id="PS50847">
    <property type="entry name" value="GRAM_POS_ANCHORING"/>
    <property type="match status" value="1"/>
</dbReference>
<dbReference type="Pfam" id="PF07554">
    <property type="entry name" value="FIVAR"/>
    <property type="match status" value="17"/>
</dbReference>
<dbReference type="NCBIfam" id="TIGR01168">
    <property type="entry name" value="YSIRK_signal"/>
    <property type="match status" value="1"/>
</dbReference>
<keyword evidence="9" id="KW-0812">Transmembrane</keyword>
<dbReference type="InterPro" id="IPR009063">
    <property type="entry name" value="Ig/albumin-bd_sf"/>
</dbReference>
<feature type="coiled-coil region" evidence="7">
    <location>
        <begin position="1655"/>
        <end position="1694"/>
    </location>
</feature>
<accession>A0A1D4L0X5</accession>
<name>A0A1D4L0X5_9STAP</name>
<dbReference type="InterPro" id="IPR002988">
    <property type="entry name" value="GA_module"/>
</dbReference>
<feature type="coiled-coil region" evidence="7">
    <location>
        <begin position="1803"/>
        <end position="1835"/>
    </location>
</feature>
<dbReference type="Pfam" id="PF01468">
    <property type="entry name" value="GA"/>
    <property type="match status" value="22"/>
</dbReference>
<evidence type="ECO:0000256" key="9">
    <source>
        <dbReference type="SAM" id="Phobius"/>
    </source>
</evidence>
<feature type="coiled-coil region" evidence="7">
    <location>
        <begin position="1926"/>
        <end position="1964"/>
    </location>
</feature>
<evidence type="ECO:0000256" key="6">
    <source>
        <dbReference type="ARBA" id="ARBA00023088"/>
    </source>
</evidence>
<dbReference type="Proteomes" id="UP000095768">
    <property type="component" value="Unassembled WGS sequence"/>
</dbReference>
<feature type="compositionally biased region" description="Acidic residues" evidence="8">
    <location>
        <begin position="225"/>
        <end position="237"/>
    </location>
</feature>
<feature type="region of interest" description="Disordered" evidence="8">
    <location>
        <begin position="159"/>
        <end position="353"/>
    </location>
</feature>
<dbReference type="InterPro" id="IPR020840">
    <property type="entry name" value="Extracell_matrix-bd_GA"/>
</dbReference>
<evidence type="ECO:0000256" key="7">
    <source>
        <dbReference type="SAM" id="Coils"/>
    </source>
</evidence>
<keyword evidence="4" id="KW-0732">Signal</keyword>
<dbReference type="InterPro" id="IPR005877">
    <property type="entry name" value="YSIRK_signal_dom"/>
</dbReference>
<dbReference type="OrthoDB" id="2236949at2"/>
<feature type="coiled-coil region" evidence="7">
    <location>
        <begin position="948"/>
        <end position="1029"/>
    </location>
</feature>
<feature type="compositionally biased region" description="Basic and acidic residues" evidence="8">
    <location>
        <begin position="238"/>
        <end position="353"/>
    </location>
</feature>
<feature type="compositionally biased region" description="Basic and acidic residues" evidence="8">
    <location>
        <begin position="189"/>
        <end position="224"/>
    </location>
</feature>
<feature type="region of interest" description="Disordered" evidence="8">
    <location>
        <begin position="3025"/>
        <end position="3089"/>
    </location>
</feature>
<dbReference type="SUPFAM" id="SSF46997">
    <property type="entry name" value="Bacterial immunoglobulin/albumin-binding domains"/>
    <property type="match status" value="3"/>
</dbReference>
<organism evidence="11 12">
    <name type="scientific">Staphylococcus caeli</name>
    <dbReference type="NCBI Taxonomy" id="2201815"/>
    <lineage>
        <taxon>Bacteria</taxon>
        <taxon>Bacillati</taxon>
        <taxon>Bacillota</taxon>
        <taxon>Bacilli</taxon>
        <taxon>Bacillales</taxon>
        <taxon>Staphylococcaceae</taxon>
        <taxon>Staphylococcus</taxon>
    </lineage>
</organism>
<sequence>MANKRRTSKKLDFLPNRANRYSIRKFTVGTASILVGTLLYFGVQNVNNEVQAAEGTTSTQQGIVDDDTEGASNEAASNTAKKNTEEKNTEEKNTTTPTTDSSNQKDDSKVQALLALKEKQEQAKKKLHNMMNLSDNQRLEFIDDIKKVNSESEIDPILINAQAAEDKARQEAEEKAKQEANEQAEQEAEDKAKQEEKTEQSSYEEIKQDSDDETKQDSDDKTEQQDTESAQENDADTEEKTTNEEATDENKLNEDKSYNASTDDKNSEEAKEETTSNDKIKDTTENKEEKNEADSDEKKSAEQHDETLAKQTKNEDDKTKDKESKQSTEKETKQDIEQQKAVEKHVDKNGDIDTDTKKLVDELADVSSSDEKSTAKHYEETIDKADAGQKEMLVNAMLNSNLDSEQVEAVKENLDIDYNKASSKEILDAVTAEALKQAQEQRDLYQPAAITNSERTTRQRTALRSASTFISRAAIQTLAVTPPQNNTDYKDLASITQVNNNNNISTKNFTLTVDQVNVTYLKNGQIRLRFPVSTPKGLNLGFNAKTRLDIGLSDSMKKNIVSVKNLGEDMAYDSATGTYYIEKDKAISVTAEGNELDVEIILNAQDFKASDKVEIRYNRRVNLGLTAIDKSAVITFDKLSAFLNKQKAINDQIQQFDTATDDEKLKLLTTVNNANTDATLTSATASVLSTAKEIGKSRIDGLTDLSNNDKAVFKTRIQDAKTLEEIDTIVNQATDSNQTSGLNKAKAAANTQIDALTNLTPQEKTNYKNQVNNSTDKSNIPSVVQSATRQDKANALSNAKTAANNTVDGLTDLTPEEKTAFKDRINKATDISQIQPIVVEAQTKQTQNQLTNLKNEAIKSIDALTNLSDAEKTNYKNNVQSATTEAGVQSALTSAQAKDTANALAKAKEDAIKQIDSLTDLPEAEKTDFINRINNVTNVGQIQPIVDSANARNDLASLNKAKADANTQIDNLTNLTDQQKTEYKNRIAGTTTPDQIQTVINNTKIQDAKNALEKAKVDAKDTIASLANLTDDERNIYNSQIDQATTQEAVQQIVEQARQGDQSQLLNNVKSNAKNSIDGMASLTDEQKADLKTRVDNATDEAAVSDIVDEAKSLNQTAELDKLRKDANAKIDTFENLTPQEVSNFKDRINNANDTFSINSIVSEARIKNDENTLTNTKNEAKTAIDALDGLTSEEKDSFKSQVDKAQIADNVAAIVKQAENANATNNLNKAKEEATNTINGIEGLNEEEKAAFISQVDDAKDATSIDEVVNEAKAQAQENNLNDARQKAEEIVRGLDGLSVDEVSDFVNQIKGADNAEAIQKIVDQATEDSNNHKLDDAKSNAINKVNAMQNLTPEELEQFTNDIQNAKDVESVNDIVQQAQDKANENTLNIVRENGKETVNNLPNLSEEEKAAFIAEIDAATRSRDVGPIIDKANDLNDQYQLEKAKASAKDEIKELLNLTDGQSEDFINQVENAENSDEILAIVDQAKEQEKNNVLEEGKREAIEIIKGLDGLTDEEKNEFIDIINAEQQPENIEGTIEIAKEYASLNIAIENGINELEEIKGLSSEDIDGFKEAIENAQSKEEIDEIIKEANDLAKSNGLDALKAAQAQGNAINEGDYTPNSYAPLKDALTAAQNIIDNPDNHTQAEIDEATQTIQDALNQLSDRADKAELDAAIKEAEGLDLDNNDAEDKAVADALARAQEVSKDDNATAEEVKTATDALNAAMKAKETQDASDKKAASLDALKAAQAQGNAINEGEYTPNSYAPLKDALTAAQNIIDNPEDHTQVEIDEATTAIQDALDQLSDRADKAELDAAISEAEGLDLDNNDAEDKAVADALARAQEVSKDDNATAEEVKTATDALNAAMKAKETQDASDKKAASLDALKAAQAQGNAINEGDYTPNSYAPLKDALTAAQNIIDNPEDHTQAEIDEATQTIQDALDQLSDKADKAELDAAISEAEGLDLDNNDTEDKAVADALARAQEVSKDDNATAEEVKTATDALNAAMKAKDTQDASDKKTASLDALKAAQAQGNAIDEDGYTPNSYAPLKDALTAAQNIIDNPEDHTQAEIDEATTAIQDALDQLSDRADKAELDAAIKEAEGLDLDETDAEDKAVIDALARAQEVSKDDNATAEEVKTATDALNAAMKAKETQDASDKKAASLDALKAAQAQGNAINEGDYTPNSYAPLKDALTAAQNIIDNPDNHTQAEIDEATTAIQDALDQLSDKADKTELDAAIKEAEGLDLDETDAEDKAVIDALATAKEVSENGNATAEEVKTATDALNAAMKAKETQDASDKKAASLDALKAAQAQGNAINEGDYTPNSYAPLKDALTAAQNIIDNPDNHTQAEIDEATTAIQDALDQLSDRADKAELDAAISEAEGLDLDNNDAEDKAVIDALATAKEVSENGNATAEEVKTATDALNTAMKAKETQDASDKKAASLDALKAAQAQGNAINEGDYTPNSYAPLKDALTAAQNIIDNPDNHTQAEIDEATTAIQDALDQLSDRADKAELDAAISEAEGLDLDNNDTEGKAVADALARAQEVSKDDNATAEEVKTATDALNAAMKAKESQDASDKKAASLDALKAAQAQGNAINEGDYTPNSYAPLKDALTAAQNIIDNPEDHTQAEIDEATTAIQDALNQLSDKADKTELDAAIKEAEGLDLDETDAEDKAVADALARAQEVSKDDDATAEEVKTATVALNAAMKAKDTQAASDKKAASLDTLKAAQAQGNAINEGDYTPNSYAPLKDALTAAQNIIDNPDNHTQAEIDEATQTIQDALNQLSDKADKTELDAAISEAEGLDLDNNDAEDKAVADALARSQEVSKDDNATAEEVKTATDALNAAMKAKKTQDSSDLSSAKEKAKSLVEKLESITDKQKDNFVDRIENASSIDEIDKIVEEAKTKDLEMHALNESKKQGFETINDLPGLTNSDRTNFIERINQSETIENVEEIVKEAIEKSSASELEKAKALAKQEIDGLIYLSDEAKAGYKDQIDKAKTQAEIDEIVKAAENENKAEHQHGGDSTSHNNHGNKPTDNANGSHQGSDNTNGSHLVTDNSNEHGTANHDNGSSNTSGITIDHSSIDKAKEEAKQYINQLRKLSEQQQGEFNQRIENAETVQKIQDIVDEASVVNNHLPDTGIEDNNSKTIFGSVVAFLAGLLLLRRRKDKKNE</sequence>
<dbReference type="Gene3D" id="1.20.5.420">
    <property type="entry name" value="Immunoglobulin FC, subunit C"/>
    <property type="match status" value="18"/>
</dbReference>
<dbReference type="NCBIfam" id="TIGR01167">
    <property type="entry name" value="LPXTG_anchor"/>
    <property type="match status" value="1"/>
</dbReference>
<dbReference type="SMART" id="SM00844">
    <property type="entry name" value="GA"/>
    <property type="match status" value="16"/>
</dbReference>
<feature type="coiled-coil region" evidence="7">
    <location>
        <begin position="1174"/>
        <end position="1248"/>
    </location>
</feature>
<feature type="coiled-coil region" evidence="7">
    <location>
        <begin position="2631"/>
        <end position="2669"/>
    </location>
</feature>
<evidence type="ECO:0000256" key="1">
    <source>
        <dbReference type="ARBA" id="ARBA00004168"/>
    </source>
</evidence>
<evidence type="ECO:0000256" key="8">
    <source>
        <dbReference type="SAM" id="MobiDB-lite"/>
    </source>
</evidence>
<feature type="region of interest" description="Disordered" evidence="8">
    <location>
        <begin position="54"/>
        <end position="107"/>
    </location>
</feature>
<evidence type="ECO:0000313" key="11">
    <source>
        <dbReference type="EMBL" id="SCS79840.1"/>
    </source>
</evidence>